<dbReference type="EMBL" id="AORV01000058">
    <property type="protein sequence ID" value="EMS70236.1"/>
    <property type="molecule type" value="Genomic_DNA"/>
</dbReference>
<evidence type="ECO:0000256" key="1">
    <source>
        <dbReference type="ARBA" id="ARBA00004651"/>
    </source>
</evidence>
<evidence type="ECO:0000256" key="6">
    <source>
        <dbReference type="SAM" id="Phobius"/>
    </source>
</evidence>
<gene>
    <name evidence="8" type="ORF">CTER_3979</name>
</gene>
<dbReference type="PATRIC" id="fig|1195236.3.peg.4188"/>
<dbReference type="Pfam" id="PF12698">
    <property type="entry name" value="ABC2_membrane_3"/>
    <property type="match status" value="1"/>
</dbReference>
<proteinExistence type="predicted"/>
<keyword evidence="3 6" id="KW-0812">Transmembrane</keyword>
<feature type="transmembrane region" description="Helical" evidence="6">
    <location>
        <begin position="222"/>
        <end position="247"/>
    </location>
</feature>
<feature type="transmembrane region" description="Helical" evidence="6">
    <location>
        <begin position="341"/>
        <end position="360"/>
    </location>
</feature>
<dbReference type="RefSeq" id="WP_004628818.1">
    <property type="nucleotide sequence ID" value="NZ_AORV01000058.1"/>
</dbReference>
<keyword evidence="5 6" id="KW-0472">Membrane</keyword>
<evidence type="ECO:0000313" key="9">
    <source>
        <dbReference type="Proteomes" id="UP000014155"/>
    </source>
</evidence>
<keyword evidence="2" id="KW-1003">Cell membrane</keyword>
<dbReference type="GO" id="GO:0005886">
    <property type="term" value="C:plasma membrane"/>
    <property type="evidence" value="ECO:0007669"/>
    <property type="project" value="UniProtKB-SubCell"/>
</dbReference>
<feature type="transmembrane region" description="Helical" evidence="6">
    <location>
        <begin position="253"/>
        <end position="277"/>
    </location>
</feature>
<evidence type="ECO:0000313" key="8">
    <source>
        <dbReference type="EMBL" id="EMS70236.1"/>
    </source>
</evidence>
<keyword evidence="9" id="KW-1185">Reference proteome</keyword>
<dbReference type="GO" id="GO:0140359">
    <property type="term" value="F:ABC-type transporter activity"/>
    <property type="evidence" value="ECO:0007669"/>
    <property type="project" value="InterPro"/>
</dbReference>
<feature type="transmembrane region" description="Helical" evidence="6">
    <location>
        <begin position="284"/>
        <end position="304"/>
    </location>
</feature>
<dbReference type="PANTHER" id="PTHR30294:SF45">
    <property type="entry name" value="LINEARMYCIN RESISTANCE PERMEASE PROTEIN LNRN"/>
    <property type="match status" value="1"/>
</dbReference>
<organism evidence="8 9">
    <name type="scientific">Ruminiclostridium cellobioparum subsp. termitidis CT1112</name>
    <dbReference type="NCBI Taxonomy" id="1195236"/>
    <lineage>
        <taxon>Bacteria</taxon>
        <taxon>Bacillati</taxon>
        <taxon>Bacillota</taxon>
        <taxon>Clostridia</taxon>
        <taxon>Eubacteriales</taxon>
        <taxon>Oscillospiraceae</taxon>
        <taxon>Ruminiclostridium</taxon>
    </lineage>
</organism>
<name>S0FJ30_RUMCE</name>
<feature type="transmembrane region" description="Helical" evidence="6">
    <location>
        <begin position="16"/>
        <end position="34"/>
    </location>
</feature>
<evidence type="ECO:0000256" key="4">
    <source>
        <dbReference type="ARBA" id="ARBA00022989"/>
    </source>
</evidence>
<dbReference type="AlphaFoldDB" id="S0FJ30"/>
<accession>S0FJ30</accession>
<evidence type="ECO:0000259" key="7">
    <source>
        <dbReference type="Pfam" id="PF12698"/>
    </source>
</evidence>
<dbReference type="STRING" id="1195236.CTER_3979"/>
<evidence type="ECO:0000256" key="3">
    <source>
        <dbReference type="ARBA" id="ARBA00022692"/>
    </source>
</evidence>
<dbReference type="PANTHER" id="PTHR30294">
    <property type="entry name" value="MEMBRANE COMPONENT OF ABC TRANSPORTER YHHJ-RELATED"/>
    <property type="match status" value="1"/>
</dbReference>
<dbReference type="InterPro" id="IPR013525">
    <property type="entry name" value="ABC2_TM"/>
</dbReference>
<evidence type="ECO:0000256" key="2">
    <source>
        <dbReference type="ARBA" id="ARBA00022475"/>
    </source>
</evidence>
<keyword evidence="4 6" id="KW-1133">Transmembrane helix</keyword>
<dbReference type="eggNOG" id="COG0842">
    <property type="taxonomic scope" value="Bacteria"/>
</dbReference>
<feature type="transmembrane region" description="Helical" evidence="6">
    <location>
        <begin position="175"/>
        <end position="196"/>
    </location>
</feature>
<sequence>MIIYSTSLKRIFKNKIRFTLMILCPLIFIVMFTLNDHRAATVGIVDNDGTAASKAVYRLLENTGGIKLLKLNEDQIYDMTASYMVDYSIIIDPGFEEDFLNGIDPKLREYYVEDRQKLYFIKNSINTEIENYKLIANASSYNKHRFENALSNYGESKLTVTTNLDILNKTEKTRAGFGFLIQFMMYMTVITTGLILEDKANGTFYRTFYCPVSIKRYMAENLAAFFTTALIQAMAIISALVLIFKMYMGSMPLAVIGLFIIFSFVCITMGLFVISVLKKPLQAYVVIAVVTTPLIMLGGCYWRFDMMPDTINKVGRFIPVSWVMRTVDAALDGTLTVNGLITNYGILLLFAAIFLIAGLAKKVDISK</sequence>
<dbReference type="InterPro" id="IPR051449">
    <property type="entry name" value="ABC-2_transporter_component"/>
</dbReference>
<feature type="domain" description="ABC-2 type transporter transmembrane" evidence="7">
    <location>
        <begin position="18"/>
        <end position="359"/>
    </location>
</feature>
<comment type="caution">
    <text evidence="8">The sequence shown here is derived from an EMBL/GenBank/DDBJ whole genome shotgun (WGS) entry which is preliminary data.</text>
</comment>
<dbReference type="Proteomes" id="UP000014155">
    <property type="component" value="Unassembled WGS sequence"/>
</dbReference>
<evidence type="ECO:0000256" key="5">
    <source>
        <dbReference type="ARBA" id="ARBA00023136"/>
    </source>
</evidence>
<reference evidence="8 9" key="1">
    <citation type="journal article" date="2013" name="Genome Announc.">
        <title>Draft Genome Sequence of the Cellulolytic, Mesophilic, Anaerobic Bacterium Clostridium termitidis Strain CT1112 (DSM 5398).</title>
        <authorList>
            <person name="Lal S."/>
            <person name="Ramachandran U."/>
            <person name="Zhang X."/>
            <person name="Munir R."/>
            <person name="Sparling R."/>
            <person name="Levin D.B."/>
        </authorList>
    </citation>
    <scope>NUCLEOTIDE SEQUENCE [LARGE SCALE GENOMIC DNA]</scope>
    <source>
        <strain evidence="8 9">CT1112</strain>
    </source>
</reference>
<dbReference type="Gene3D" id="3.40.1710.10">
    <property type="entry name" value="abc type-2 transporter like domain"/>
    <property type="match status" value="1"/>
</dbReference>
<protein>
    <submittedName>
        <fullName evidence="8">ABC-type multidrug transport system, permease component</fullName>
    </submittedName>
</protein>
<comment type="subcellular location">
    <subcellularLocation>
        <location evidence="1">Cell membrane</location>
        <topology evidence="1">Multi-pass membrane protein</topology>
    </subcellularLocation>
</comment>